<dbReference type="Proteomes" id="UP000186601">
    <property type="component" value="Unassembled WGS sequence"/>
</dbReference>
<gene>
    <name evidence="1" type="ORF">PHLCEN_2v8453</name>
</gene>
<evidence type="ECO:0000313" key="2">
    <source>
        <dbReference type="Proteomes" id="UP000186601"/>
    </source>
</evidence>
<protein>
    <submittedName>
        <fullName evidence="1">Uncharacterized protein</fullName>
    </submittedName>
</protein>
<dbReference type="AlphaFoldDB" id="A0A2R6NTK7"/>
<keyword evidence="2" id="KW-1185">Reference proteome</keyword>
<name>A0A2R6NTK7_9APHY</name>
<organism evidence="1 2">
    <name type="scientific">Hermanssonia centrifuga</name>
    <dbReference type="NCBI Taxonomy" id="98765"/>
    <lineage>
        <taxon>Eukaryota</taxon>
        <taxon>Fungi</taxon>
        <taxon>Dikarya</taxon>
        <taxon>Basidiomycota</taxon>
        <taxon>Agaricomycotina</taxon>
        <taxon>Agaricomycetes</taxon>
        <taxon>Polyporales</taxon>
        <taxon>Meruliaceae</taxon>
        <taxon>Hermanssonia</taxon>
    </lineage>
</organism>
<proteinExistence type="predicted"/>
<dbReference type="EMBL" id="MLYV02000846">
    <property type="protein sequence ID" value="PSR76418.1"/>
    <property type="molecule type" value="Genomic_DNA"/>
</dbReference>
<reference evidence="1 2" key="1">
    <citation type="submission" date="2018-02" db="EMBL/GenBank/DDBJ databases">
        <title>Genome sequence of the basidiomycete white-rot fungus Phlebia centrifuga.</title>
        <authorList>
            <person name="Granchi Z."/>
            <person name="Peng M."/>
            <person name="de Vries R.P."/>
            <person name="Hilden K."/>
            <person name="Makela M.R."/>
            <person name="Grigoriev I."/>
            <person name="Riley R."/>
        </authorList>
    </citation>
    <scope>NUCLEOTIDE SEQUENCE [LARGE SCALE GENOMIC DNA]</scope>
    <source>
        <strain evidence="1 2">FBCC195</strain>
    </source>
</reference>
<comment type="caution">
    <text evidence="1">The sequence shown here is derived from an EMBL/GenBank/DDBJ whole genome shotgun (WGS) entry which is preliminary data.</text>
</comment>
<sequence>MEPFQHSPDTALQVSENLKIRRFLVKNTFKWDSEFQVFGSQTFEGGLQVSADTEEQDIKFGETCTLDQYGRMRPAHGSADPKSGVLHVENNYRLMHIGVNAKLGKSWSAIYLSEQPFYTGKVDLTPVEKVMVWFDSKSATGTMLVDAITDCLELDFTGNTAPQTVLYASDPVTPGKGGWQRAEQIVLSSTYHINTDTFSFEPPSVSLLAKLTDIINSQQDVQLSKVSVSALVEFHEPGAAQTFAQFALEHQPDGVRTWEFTHSGHIVESKLKAQKDQEDDLAVRFLQDAYLGVLYSFQGSKYKRLSFDIHGRTSLPTPNVVPDPRSSGELRVIYSARFQAAEAARGINALTGNGLSYAAAVHSDDKEWVRVLLSLTFPSGNVDQDRRSIVDPLATALFGGGEYFSLPPLFPNLPNYVIDAVQWSKDQFLPRNHVLTRYFRCELIQDNALPDCGITIVPSL</sequence>
<accession>A0A2R6NTK7</accession>
<evidence type="ECO:0000313" key="1">
    <source>
        <dbReference type="EMBL" id="PSR76418.1"/>
    </source>
</evidence>